<sequence>MRFVLVSLLPALILTQAVGTEETLTGKGSGMEDEIPHDVVPNPKIDAVELMKHQTEVVRNAIDLFFMQLSDFEKEVEGSGESISNDGSGETIDSDGSGEEMERSGESSGEEPIEGSGSESRLRF</sequence>
<feature type="signal peptide" evidence="2">
    <location>
        <begin position="1"/>
        <end position="19"/>
    </location>
</feature>
<reference evidence="4" key="1">
    <citation type="journal article" date="2008" name="Nat. Genet.">
        <title>The Pristionchus pacificus genome provides a unique perspective on nematode lifestyle and parasitism.</title>
        <authorList>
            <person name="Dieterich C."/>
            <person name="Clifton S.W."/>
            <person name="Schuster L.N."/>
            <person name="Chinwalla A."/>
            <person name="Delehaunty K."/>
            <person name="Dinkelacker I."/>
            <person name="Fulton L."/>
            <person name="Fulton R."/>
            <person name="Godfrey J."/>
            <person name="Minx P."/>
            <person name="Mitreva M."/>
            <person name="Roeseler W."/>
            <person name="Tian H."/>
            <person name="Witte H."/>
            <person name="Yang S.P."/>
            <person name="Wilson R.K."/>
            <person name="Sommer R.J."/>
        </authorList>
    </citation>
    <scope>NUCLEOTIDE SEQUENCE [LARGE SCALE GENOMIC DNA]</scope>
    <source>
        <strain evidence="4">PS312</strain>
    </source>
</reference>
<dbReference type="Proteomes" id="UP000005239">
    <property type="component" value="Unassembled WGS sequence"/>
</dbReference>
<evidence type="ECO:0000256" key="2">
    <source>
        <dbReference type="SAM" id="SignalP"/>
    </source>
</evidence>
<proteinExistence type="predicted"/>
<accession>A0A2A6BNV6</accession>
<dbReference type="EnsemblMetazoa" id="PPA44297.1">
    <property type="protein sequence ID" value="PPA44297.1"/>
    <property type="gene ID" value="WBGene00282666"/>
</dbReference>
<name>A0A2A6BNV6_PRIPA</name>
<evidence type="ECO:0000313" key="4">
    <source>
        <dbReference type="Proteomes" id="UP000005239"/>
    </source>
</evidence>
<feature type="chain" id="PRO_5044300037" evidence="2">
    <location>
        <begin position="20"/>
        <end position="124"/>
    </location>
</feature>
<feature type="compositionally biased region" description="Low complexity" evidence="1">
    <location>
        <begin position="114"/>
        <end position="124"/>
    </location>
</feature>
<evidence type="ECO:0000313" key="3">
    <source>
        <dbReference type="EnsemblMetazoa" id="PPA44297.1"/>
    </source>
</evidence>
<keyword evidence="4" id="KW-1185">Reference proteome</keyword>
<protein>
    <submittedName>
        <fullName evidence="3">Uncharacterized protein</fullName>
    </submittedName>
</protein>
<reference evidence="3" key="2">
    <citation type="submission" date="2022-06" db="UniProtKB">
        <authorList>
            <consortium name="EnsemblMetazoa"/>
        </authorList>
    </citation>
    <scope>IDENTIFICATION</scope>
    <source>
        <strain evidence="3">PS312</strain>
    </source>
</reference>
<keyword evidence="2" id="KW-0732">Signal</keyword>
<evidence type="ECO:0000256" key="1">
    <source>
        <dbReference type="SAM" id="MobiDB-lite"/>
    </source>
</evidence>
<dbReference type="AlphaFoldDB" id="A0A2A6BNV6"/>
<organism evidence="3 4">
    <name type="scientific">Pristionchus pacificus</name>
    <name type="common">Parasitic nematode worm</name>
    <dbReference type="NCBI Taxonomy" id="54126"/>
    <lineage>
        <taxon>Eukaryota</taxon>
        <taxon>Metazoa</taxon>
        <taxon>Ecdysozoa</taxon>
        <taxon>Nematoda</taxon>
        <taxon>Chromadorea</taxon>
        <taxon>Rhabditida</taxon>
        <taxon>Rhabditina</taxon>
        <taxon>Diplogasteromorpha</taxon>
        <taxon>Diplogasteroidea</taxon>
        <taxon>Neodiplogasteridae</taxon>
        <taxon>Pristionchus</taxon>
    </lineage>
</organism>
<feature type="region of interest" description="Disordered" evidence="1">
    <location>
        <begin position="76"/>
        <end position="124"/>
    </location>
</feature>
<accession>A0A8R1Z307</accession>
<gene>
    <name evidence="3" type="primary">WBGene00282666</name>
</gene>